<feature type="domain" description="Reverse transcriptase" evidence="2">
    <location>
        <begin position="943"/>
        <end position="1224"/>
    </location>
</feature>
<feature type="region of interest" description="Disordered" evidence="1">
    <location>
        <begin position="726"/>
        <end position="785"/>
    </location>
</feature>
<feature type="non-terminal residue" evidence="3">
    <location>
        <position position="1810"/>
    </location>
</feature>
<dbReference type="InterPro" id="IPR000477">
    <property type="entry name" value="RT_dom"/>
</dbReference>
<gene>
    <name evidence="3" type="ORF">EZS28_017635</name>
</gene>
<comment type="caution">
    <text evidence="3">The sequence shown here is derived from an EMBL/GenBank/DDBJ whole genome shotgun (WGS) entry which is preliminary data.</text>
</comment>
<organism evidence="3 4">
    <name type="scientific">Streblomastix strix</name>
    <dbReference type="NCBI Taxonomy" id="222440"/>
    <lineage>
        <taxon>Eukaryota</taxon>
        <taxon>Metamonada</taxon>
        <taxon>Preaxostyla</taxon>
        <taxon>Oxymonadida</taxon>
        <taxon>Streblomastigidae</taxon>
        <taxon>Streblomastix</taxon>
    </lineage>
</organism>
<feature type="region of interest" description="Disordered" evidence="1">
    <location>
        <begin position="494"/>
        <end position="515"/>
    </location>
</feature>
<proteinExistence type="predicted"/>
<sequence length="1810" mass="206851">MRYAHVVGKTLHLTIKVQYAVPDQTPGLNFSLQAHQPCLKTCTLCKDALNQHWDKQHDGANIEYWRTDPDTRKRISPLTLGNTDIIPRGQLDNNMTAAADFWTHPDVLTELEERRKAITTNPAHPQSIICRCVNEPHTVKEIAGLLHRQYHPDKSNFYIEELRTENKENQPTTTQLQQFSALIYPPRAGYDPIFFDPQLISGTLNRIRAIAQVTSDQFLLVALKLFPNRIKDIISGFKFQPAEISLNLAFITFLSTQTLGGIYSNMKDIFNQCFHHTPIYCLPLPLPHTLLAPVNYEDELPRDVMDEILRRQALPEFVHALNADLFIHTLLCEAGDDENNRDFRNYLVQQCILMRGGEPYRKQCLIKPERLFPLQPFESINLRRAEASDRRGDGHTRLSDLILHDRQMINARNKRNAREGKQIEKYKSPFENSGEIVNSIPFNINGSRIVIQMFGMEKQQGLLAGGRTQRVLLFHLFLNDLEFIYNFFHGHHKDDDDNNDENDGTGATLTISEDHLVEKEKDNNNLHHSDDFIEHYSTQQYHDKILNAYQKWMNLTEKSLPPPKINDTRRKKQGPAPVRAPNHLIAQFVPFGPKDLKNRFMYNSEDKKTIEKLTHPPEEPEPDEEPKEFGALIHTYGQLLNTSHLKPYNPQTSGKVNWTDRDNISFIDALRQITVSVLFQCIKEINKFNHASHNDKVATKQKAEEVCACLMSIPAFIHQNLDDERERRIAKRNPNRVLKKKEQPKKKKKRKKLQSLFSQEIQDQDDDSDSQEEEDEPLEQRAFLKPSSTKTELWRKIEELRVLNGNIDDHRDSLSLQEIESISESQITKANIQCNKGKFGDAMTKIYGAAKGVSVLPPSQEAQQRLQTLHRTDKPNTIIQPESTNTKLKEILSNFTLEFFENEISMLKSGSSPGPSGWSVDALKKLVATNKPFLAVLFDFFVAMLRAQFFPTSFFCGSAIGLLEPGKDNPRPICIPETFNKLLSRIILDLEQNTYQAIIPETQMGVRKAWGGERIVSILQNSIDFQNMAAKSGNTDLYIIQTDISGAFNNVVRQQLIDILGNAGASDLLLSYLSQFFTKKQLYHFANGTAMPINSTVGIPQGDPMSPANFSIVTAELINALNQTKAENFNNKNEQKTIYNSSEWLPAVFGYMDDLFITASSKHEAIQLFELAEHHLHQLEMNFNYRKCKALWVHNGKISQGQPIHTQGGDISLNEYLKVLGVPITQSQFIRDREFDAVVNEMCRAADVATLLFSQNALMLERFCTTSKGTRFVQTTNVSIPNLRNADLKIQNKVAHVIHLKNDAQRELISLPIRLGGLGIMAFEDIQIPALMATQYQLIQDPTVIDLLTKAGILSGQDLSHFWKEATDKMGDTSFHTGRLVDFLYRWNETQRKLIQSNSNLDQHSLWMLEIKQKYQNLLRQEPVIGKKRMLRVKGADGELSGAHWKATGRTSDTRLNDIEIEDAADDALLSTQFEQDIVDEVQKVTGIDEGDVEKCIFCGSNWIQGHITNCQCNGHIRSTQHNQCKHCISQQFEGIPGVQVKEEEKNIVVGDAGREEIIVPDIVITWQTEGVVYEIERKFLGAAAQRLTGTIAKVGLDLTIRNEDSAGAREALPKQVCKAAQREKLAKYKRFEQQHGYPVLSFVITNRGSICDMASEVIGLLRELGRRKKMKINIAEFKKHIMVIIKRSESLMKSHFKQAILTKLHANFLQNRLLREKEMTRAMSEEQRALIASGQMDYEDEFIAQFDDEENERPKDKGGRRPRKVQMQKDKEQQEFPKLPTIHEEDETEQQQQQQLQINQPIPKPKQKR</sequence>
<dbReference type="PROSITE" id="PS50878">
    <property type="entry name" value="RT_POL"/>
    <property type="match status" value="1"/>
</dbReference>
<feature type="compositionally biased region" description="Acidic residues" evidence="1">
    <location>
        <begin position="762"/>
        <end position="777"/>
    </location>
</feature>
<evidence type="ECO:0000313" key="3">
    <source>
        <dbReference type="EMBL" id="KAA6386837.1"/>
    </source>
</evidence>
<feature type="compositionally biased region" description="Basic residues" evidence="1">
    <location>
        <begin position="728"/>
        <end position="753"/>
    </location>
</feature>
<evidence type="ECO:0000313" key="4">
    <source>
        <dbReference type="Proteomes" id="UP000324800"/>
    </source>
</evidence>
<protein>
    <recommendedName>
        <fullName evidence="2">Reverse transcriptase domain-containing protein</fullName>
    </recommendedName>
</protein>
<dbReference type="EMBL" id="SNRW01004629">
    <property type="protein sequence ID" value="KAA6386837.1"/>
    <property type="molecule type" value="Genomic_DNA"/>
</dbReference>
<dbReference type="SUPFAM" id="SSF56672">
    <property type="entry name" value="DNA/RNA polymerases"/>
    <property type="match status" value="1"/>
</dbReference>
<accession>A0A5J4VW30</accession>
<reference evidence="3 4" key="1">
    <citation type="submission" date="2019-03" db="EMBL/GenBank/DDBJ databases">
        <title>Single cell metagenomics reveals metabolic interactions within the superorganism composed of flagellate Streblomastix strix and complex community of Bacteroidetes bacteria on its surface.</title>
        <authorList>
            <person name="Treitli S.C."/>
            <person name="Kolisko M."/>
            <person name="Husnik F."/>
            <person name="Keeling P."/>
            <person name="Hampl V."/>
        </authorList>
    </citation>
    <scope>NUCLEOTIDE SEQUENCE [LARGE SCALE GENOMIC DNA]</scope>
    <source>
        <strain evidence="3">ST1C</strain>
    </source>
</reference>
<name>A0A5J4VW30_9EUKA</name>
<evidence type="ECO:0000256" key="1">
    <source>
        <dbReference type="SAM" id="MobiDB-lite"/>
    </source>
</evidence>
<evidence type="ECO:0000259" key="2">
    <source>
        <dbReference type="PROSITE" id="PS50878"/>
    </source>
</evidence>
<dbReference type="Proteomes" id="UP000324800">
    <property type="component" value="Unassembled WGS sequence"/>
</dbReference>
<dbReference type="InterPro" id="IPR043502">
    <property type="entry name" value="DNA/RNA_pol_sf"/>
</dbReference>
<dbReference type="PANTHER" id="PTHR19446">
    <property type="entry name" value="REVERSE TRANSCRIPTASES"/>
    <property type="match status" value="1"/>
</dbReference>
<feature type="region of interest" description="Disordered" evidence="1">
    <location>
        <begin position="1746"/>
        <end position="1810"/>
    </location>
</feature>
<dbReference type="OrthoDB" id="1632545at2759"/>
<feature type="region of interest" description="Disordered" evidence="1">
    <location>
        <begin position="558"/>
        <end position="577"/>
    </location>
</feature>
<feature type="compositionally biased region" description="Low complexity" evidence="1">
    <location>
        <begin position="1791"/>
        <end position="1802"/>
    </location>
</feature>
<dbReference type="Pfam" id="PF00078">
    <property type="entry name" value="RVT_1"/>
    <property type="match status" value="1"/>
</dbReference>